<keyword evidence="1" id="KW-0560">Oxidoreductase</keyword>
<comment type="caution">
    <text evidence="3">The sequence shown here is derived from an EMBL/GenBank/DDBJ whole genome shotgun (WGS) entry which is preliminary data.</text>
</comment>
<keyword evidence="4" id="KW-1185">Reference proteome</keyword>
<dbReference type="SUPFAM" id="SSF56176">
    <property type="entry name" value="FAD-binding/transporter-associated domain-like"/>
    <property type="match status" value="1"/>
</dbReference>
<reference evidence="3 4" key="1">
    <citation type="submission" date="2013-02" db="EMBL/GenBank/DDBJ databases">
        <title>Draft genome sequence of Amycolatopsis vancoresmycina strain DSM 44592T.</title>
        <authorList>
            <person name="Kumar S."/>
            <person name="Kaur N."/>
            <person name="Kaur C."/>
            <person name="Raghava G.P.S."/>
            <person name="Mayilraj S."/>
        </authorList>
    </citation>
    <scope>NUCLEOTIDE SEQUENCE [LARGE SCALE GENOMIC DNA]</scope>
    <source>
        <strain evidence="3 4">DSM 44592</strain>
    </source>
</reference>
<dbReference type="EMBL" id="AOUO01000161">
    <property type="protein sequence ID" value="EOD68248.1"/>
    <property type="molecule type" value="Genomic_DNA"/>
</dbReference>
<sequence length="75" mass="7761">MGSPVEDLRAVLPADRVLTDPDLLATHRRDEADLCDAGTPLAVVRPRDTAEVAAAVRVAAAHGVPVVPQGARTGL</sequence>
<proteinExistence type="predicted"/>
<dbReference type="Pfam" id="PF01565">
    <property type="entry name" value="FAD_binding_4"/>
    <property type="match status" value="1"/>
</dbReference>
<dbReference type="GO" id="GO:0016491">
    <property type="term" value="F:oxidoreductase activity"/>
    <property type="evidence" value="ECO:0007669"/>
    <property type="project" value="UniProtKB-KW"/>
</dbReference>
<dbReference type="AlphaFoldDB" id="R1GA53"/>
<dbReference type="InterPro" id="IPR006094">
    <property type="entry name" value="Oxid_FAD_bind_N"/>
</dbReference>
<dbReference type="PANTHER" id="PTHR42934">
    <property type="entry name" value="GLYCOLATE OXIDASE SUBUNIT GLCD"/>
    <property type="match status" value="1"/>
</dbReference>
<dbReference type="InterPro" id="IPR016167">
    <property type="entry name" value="FAD-bd_PCMH_sub1"/>
</dbReference>
<evidence type="ECO:0000313" key="4">
    <source>
        <dbReference type="Proteomes" id="UP000014139"/>
    </source>
</evidence>
<gene>
    <name evidence="3" type="ORF">H480_12357</name>
</gene>
<accession>R1GA53</accession>
<feature type="domain" description="FAD-binding PCMH-type" evidence="2">
    <location>
        <begin position="36"/>
        <end position="75"/>
    </location>
</feature>
<dbReference type="Gene3D" id="3.30.43.10">
    <property type="entry name" value="Uridine Diphospho-n-acetylenolpyruvylglucosamine Reductase, domain 2"/>
    <property type="match status" value="1"/>
</dbReference>
<dbReference type="GO" id="GO:0071949">
    <property type="term" value="F:FAD binding"/>
    <property type="evidence" value="ECO:0007669"/>
    <property type="project" value="InterPro"/>
</dbReference>
<dbReference type="InterPro" id="IPR016166">
    <property type="entry name" value="FAD-bd_PCMH"/>
</dbReference>
<dbReference type="InterPro" id="IPR036318">
    <property type="entry name" value="FAD-bd_PCMH-like_sf"/>
</dbReference>
<dbReference type="Proteomes" id="UP000014139">
    <property type="component" value="Unassembled WGS sequence"/>
</dbReference>
<name>R1GA53_9PSEU</name>
<evidence type="ECO:0000259" key="2">
    <source>
        <dbReference type="PROSITE" id="PS51387"/>
    </source>
</evidence>
<evidence type="ECO:0000313" key="3">
    <source>
        <dbReference type="EMBL" id="EOD68248.1"/>
    </source>
</evidence>
<protein>
    <submittedName>
        <fullName evidence="3">Fad linked oxidase domain-containing protein</fullName>
    </submittedName>
</protein>
<organism evidence="3 4">
    <name type="scientific">Amycolatopsis vancoresmycina DSM 44592</name>
    <dbReference type="NCBI Taxonomy" id="1292037"/>
    <lineage>
        <taxon>Bacteria</taxon>
        <taxon>Bacillati</taxon>
        <taxon>Actinomycetota</taxon>
        <taxon>Actinomycetes</taxon>
        <taxon>Pseudonocardiales</taxon>
        <taxon>Pseudonocardiaceae</taxon>
        <taxon>Amycolatopsis</taxon>
    </lineage>
</organism>
<dbReference type="PANTHER" id="PTHR42934:SF2">
    <property type="entry name" value="GLYCOLATE OXIDASE SUBUNIT GLCD"/>
    <property type="match status" value="1"/>
</dbReference>
<dbReference type="InterPro" id="IPR051914">
    <property type="entry name" value="FAD-linked_OxidoTrans_Type4"/>
</dbReference>
<evidence type="ECO:0000256" key="1">
    <source>
        <dbReference type="ARBA" id="ARBA00023002"/>
    </source>
</evidence>
<dbReference type="RefSeq" id="WP_003075558.1">
    <property type="nucleotide sequence ID" value="NZ_AOUO01000161.1"/>
</dbReference>
<dbReference type="PROSITE" id="PS51387">
    <property type="entry name" value="FAD_PCMH"/>
    <property type="match status" value="1"/>
</dbReference>
<feature type="non-terminal residue" evidence="3">
    <location>
        <position position="75"/>
    </location>
</feature>